<dbReference type="KEGG" id="smo:SELMODRAFT_418759"/>
<protein>
    <submittedName>
        <fullName evidence="2">Uncharacterized protein</fullName>
    </submittedName>
</protein>
<reference evidence="2 3" key="1">
    <citation type="journal article" date="2011" name="Science">
        <title>The Selaginella genome identifies genetic changes associated with the evolution of vascular plants.</title>
        <authorList>
            <person name="Banks J.A."/>
            <person name="Nishiyama T."/>
            <person name="Hasebe M."/>
            <person name="Bowman J.L."/>
            <person name="Gribskov M."/>
            <person name="dePamphilis C."/>
            <person name="Albert V.A."/>
            <person name="Aono N."/>
            <person name="Aoyama T."/>
            <person name="Ambrose B.A."/>
            <person name="Ashton N.W."/>
            <person name="Axtell M.J."/>
            <person name="Barker E."/>
            <person name="Barker M.S."/>
            <person name="Bennetzen J.L."/>
            <person name="Bonawitz N.D."/>
            <person name="Chapple C."/>
            <person name="Cheng C."/>
            <person name="Correa L.G."/>
            <person name="Dacre M."/>
            <person name="DeBarry J."/>
            <person name="Dreyer I."/>
            <person name="Elias M."/>
            <person name="Engstrom E.M."/>
            <person name="Estelle M."/>
            <person name="Feng L."/>
            <person name="Finet C."/>
            <person name="Floyd S.K."/>
            <person name="Frommer W.B."/>
            <person name="Fujita T."/>
            <person name="Gramzow L."/>
            <person name="Gutensohn M."/>
            <person name="Harholt J."/>
            <person name="Hattori M."/>
            <person name="Heyl A."/>
            <person name="Hirai T."/>
            <person name="Hiwatashi Y."/>
            <person name="Ishikawa M."/>
            <person name="Iwata M."/>
            <person name="Karol K.G."/>
            <person name="Koehler B."/>
            <person name="Kolukisaoglu U."/>
            <person name="Kubo M."/>
            <person name="Kurata T."/>
            <person name="Lalonde S."/>
            <person name="Li K."/>
            <person name="Li Y."/>
            <person name="Litt A."/>
            <person name="Lyons E."/>
            <person name="Manning G."/>
            <person name="Maruyama T."/>
            <person name="Michael T.P."/>
            <person name="Mikami K."/>
            <person name="Miyazaki S."/>
            <person name="Morinaga S."/>
            <person name="Murata T."/>
            <person name="Mueller-Roeber B."/>
            <person name="Nelson D.R."/>
            <person name="Obara M."/>
            <person name="Oguri Y."/>
            <person name="Olmstead R.G."/>
            <person name="Onodera N."/>
            <person name="Petersen B.L."/>
            <person name="Pils B."/>
            <person name="Prigge M."/>
            <person name="Rensing S.A."/>
            <person name="Riano-Pachon D.M."/>
            <person name="Roberts A.W."/>
            <person name="Sato Y."/>
            <person name="Scheller H.V."/>
            <person name="Schulz B."/>
            <person name="Schulz C."/>
            <person name="Shakirov E.V."/>
            <person name="Shibagaki N."/>
            <person name="Shinohara N."/>
            <person name="Shippen D.E."/>
            <person name="Soerensen I."/>
            <person name="Sotooka R."/>
            <person name="Sugimoto N."/>
            <person name="Sugita M."/>
            <person name="Sumikawa N."/>
            <person name="Tanurdzic M."/>
            <person name="Theissen G."/>
            <person name="Ulvskov P."/>
            <person name="Wakazuki S."/>
            <person name="Weng J.K."/>
            <person name="Willats W.W."/>
            <person name="Wipf D."/>
            <person name="Wolf P.G."/>
            <person name="Yang L."/>
            <person name="Zimmer A.D."/>
            <person name="Zhu Q."/>
            <person name="Mitros T."/>
            <person name="Hellsten U."/>
            <person name="Loque D."/>
            <person name="Otillar R."/>
            <person name="Salamov A."/>
            <person name="Schmutz J."/>
            <person name="Shapiro H."/>
            <person name="Lindquist E."/>
            <person name="Lucas S."/>
            <person name="Rokhsar D."/>
            <person name="Grigoriev I.V."/>
        </authorList>
    </citation>
    <scope>NUCLEOTIDE SEQUENCE [LARGE SCALE GENOMIC DNA]</scope>
</reference>
<proteinExistence type="predicted"/>
<accession>D8S6B1</accession>
<dbReference type="AlphaFoldDB" id="D8S6B1"/>
<dbReference type="Gramene" id="EFJ20035">
    <property type="protein sequence ID" value="EFJ20035"/>
    <property type="gene ID" value="SELMODRAFT_418759"/>
</dbReference>
<feature type="region of interest" description="Disordered" evidence="1">
    <location>
        <begin position="242"/>
        <end position="265"/>
    </location>
</feature>
<dbReference type="InParanoid" id="D8S6B1"/>
<evidence type="ECO:0000313" key="2">
    <source>
        <dbReference type="EMBL" id="EFJ20035.1"/>
    </source>
</evidence>
<dbReference type="HOGENOM" id="CLU_1051301_0_0_1"/>
<organism evidence="3">
    <name type="scientific">Selaginella moellendorffii</name>
    <name type="common">Spikemoss</name>
    <dbReference type="NCBI Taxonomy" id="88036"/>
    <lineage>
        <taxon>Eukaryota</taxon>
        <taxon>Viridiplantae</taxon>
        <taxon>Streptophyta</taxon>
        <taxon>Embryophyta</taxon>
        <taxon>Tracheophyta</taxon>
        <taxon>Lycopodiopsida</taxon>
        <taxon>Selaginellales</taxon>
        <taxon>Selaginellaceae</taxon>
        <taxon>Selaginella</taxon>
    </lineage>
</organism>
<feature type="region of interest" description="Disordered" evidence="1">
    <location>
        <begin position="79"/>
        <end position="153"/>
    </location>
</feature>
<feature type="compositionally biased region" description="Basic and acidic residues" evidence="1">
    <location>
        <begin position="87"/>
        <end position="103"/>
    </location>
</feature>
<evidence type="ECO:0000313" key="3">
    <source>
        <dbReference type="Proteomes" id="UP000001514"/>
    </source>
</evidence>
<feature type="compositionally biased region" description="Polar residues" evidence="1">
    <location>
        <begin position="105"/>
        <end position="135"/>
    </location>
</feature>
<gene>
    <name evidence="2" type="ORF">SELMODRAFT_418759</name>
</gene>
<keyword evidence="3" id="KW-1185">Reference proteome</keyword>
<dbReference type="Proteomes" id="UP000001514">
    <property type="component" value="Unassembled WGS sequence"/>
</dbReference>
<evidence type="ECO:0000256" key="1">
    <source>
        <dbReference type="SAM" id="MobiDB-lite"/>
    </source>
</evidence>
<name>D8S6B1_SELML</name>
<dbReference type="EMBL" id="GL377604">
    <property type="protein sequence ID" value="EFJ20035.1"/>
    <property type="molecule type" value="Genomic_DNA"/>
</dbReference>
<sequence length="265" mass="30497">MAAYPWRGFRLVGYDAEPGEANFEPWATTNMDYGKFYSFYKPDFVKRPSTVHADCEKKYDMLLKELMECKAQLDQLRAHNSATDDGPPSHRSDVSCEEQEHQQNSRKAASTPSPRLSDLLNETSTQQQQVNATEATNKDSKNRVTIKSAKHKGPSRNLLLKQDAFDRLSRPKTAPARHLDYLRSSRGKPNPIKYDQYKYFGRGSQGSKKGWEEQVPPIRNHALPQVPPLRFISFKHELRPSKQTTLKDTFDTEEETSYSIQNWRA</sequence>